<accession>K0R305</accession>
<dbReference type="AlphaFoldDB" id="K0R305"/>
<feature type="compositionally biased region" description="Basic residues" evidence="1">
    <location>
        <begin position="76"/>
        <end position="85"/>
    </location>
</feature>
<evidence type="ECO:0000256" key="1">
    <source>
        <dbReference type="SAM" id="MobiDB-lite"/>
    </source>
</evidence>
<feature type="region of interest" description="Disordered" evidence="1">
    <location>
        <begin position="75"/>
        <end position="94"/>
    </location>
</feature>
<comment type="caution">
    <text evidence="2">The sequence shown here is derived from an EMBL/GenBank/DDBJ whole genome shotgun (WGS) entry which is preliminary data.</text>
</comment>
<evidence type="ECO:0000313" key="3">
    <source>
        <dbReference type="Proteomes" id="UP000266841"/>
    </source>
</evidence>
<gene>
    <name evidence="2" type="ORF">THAOC_34719</name>
</gene>
<proteinExistence type="predicted"/>
<sequence>IKLVPDLLGARHGAGDLGATISPLANTDRKGGAFHAPTILTGGRGDSRDRQRGPQTQTEQTLTLTLTWIHYLRSTQRNKKQKQQHTRQPQTAANIDPITLINAELAGTSAMPTRDMAASNSSREWIIMAMIRTYVP</sequence>
<dbReference type="EMBL" id="AGNL01047645">
    <property type="protein sequence ID" value="EJK46605.1"/>
    <property type="molecule type" value="Genomic_DNA"/>
</dbReference>
<evidence type="ECO:0000313" key="2">
    <source>
        <dbReference type="EMBL" id="EJK46605.1"/>
    </source>
</evidence>
<feature type="region of interest" description="Disordered" evidence="1">
    <location>
        <begin position="26"/>
        <end position="59"/>
    </location>
</feature>
<name>K0R305_THAOC</name>
<protein>
    <submittedName>
        <fullName evidence="2">Uncharacterized protein</fullName>
    </submittedName>
</protein>
<organism evidence="2 3">
    <name type="scientific">Thalassiosira oceanica</name>
    <name type="common">Marine diatom</name>
    <dbReference type="NCBI Taxonomy" id="159749"/>
    <lineage>
        <taxon>Eukaryota</taxon>
        <taxon>Sar</taxon>
        <taxon>Stramenopiles</taxon>
        <taxon>Ochrophyta</taxon>
        <taxon>Bacillariophyta</taxon>
        <taxon>Coscinodiscophyceae</taxon>
        <taxon>Thalassiosirophycidae</taxon>
        <taxon>Thalassiosirales</taxon>
        <taxon>Thalassiosiraceae</taxon>
        <taxon>Thalassiosira</taxon>
    </lineage>
</organism>
<feature type="non-terminal residue" evidence="2">
    <location>
        <position position="1"/>
    </location>
</feature>
<dbReference type="Proteomes" id="UP000266841">
    <property type="component" value="Unassembled WGS sequence"/>
</dbReference>
<keyword evidence="3" id="KW-1185">Reference proteome</keyword>
<reference evidence="2 3" key="1">
    <citation type="journal article" date="2012" name="Genome Biol.">
        <title>Genome and low-iron response of an oceanic diatom adapted to chronic iron limitation.</title>
        <authorList>
            <person name="Lommer M."/>
            <person name="Specht M."/>
            <person name="Roy A.S."/>
            <person name="Kraemer L."/>
            <person name="Andreson R."/>
            <person name="Gutowska M.A."/>
            <person name="Wolf J."/>
            <person name="Bergner S.V."/>
            <person name="Schilhabel M.B."/>
            <person name="Klostermeier U.C."/>
            <person name="Beiko R.G."/>
            <person name="Rosenstiel P."/>
            <person name="Hippler M."/>
            <person name="Laroche J."/>
        </authorList>
    </citation>
    <scope>NUCLEOTIDE SEQUENCE [LARGE SCALE GENOMIC DNA]</scope>
    <source>
        <strain evidence="2 3">CCMP1005</strain>
    </source>
</reference>